<feature type="coiled-coil region" evidence="1">
    <location>
        <begin position="69"/>
        <end position="103"/>
    </location>
</feature>
<evidence type="ECO:0000256" key="1">
    <source>
        <dbReference type="SAM" id="Coils"/>
    </source>
</evidence>
<proteinExistence type="predicted"/>
<evidence type="ECO:0000313" key="4">
    <source>
        <dbReference type="Proteomes" id="UP000549052"/>
    </source>
</evidence>
<protein>
    <submittedName>
        <fullName evidence="3">Prefoldin subunit 5</fullName>
    </submittedName>
</protein>
<sequence>MMRIDQVRLRTIVAEADAARVATYPLKDKRNALMKEISDVKNALDPHYRVFGQDGPKPHPRFSENEKERSKLRAELNVLIKRVDDLEIEIDGLQAEAASLNQLAEAGRDLARSLGQLPAELERQ</sequence>
<keyword evidence="4" id="KW-1185">Reference proteome</keyword>
<dbReference type="EMBL" id="JACGXN010000001">
    <property type="protein sequence ID" value="MBA8877871.1"/>
    <property type="molecule type" value="Genomic_DNA"/>
</dbReference>
<reference evidence="3 4" key="1">
    <citation type="submission" date="2020-07" db="EMBL/GenBank/DDBJ databases">
        <title>Genomic Encyclopedia of Type Strains, Phase IV (KMG-V): Genome sequencing to study the core and pangenomes of soil and plant-associated prokaryotes.</title>
        <authorList>
            <person name="Whitman W."/>
        </authorList>
    </citation>
    <scope>NUCLEOTIDE SEQUENCE [LARGE SCALE GENOMIC DNA]</scope>
    <source>
        <strain evidence="3 4">AN3</strain>
    </source>
</reference>
<dbReference type="RefSeq" id="WP_210278032.1">
    <property type="nucleotide sequence ID" value="NZ_JACGXN010000001.1"/>
</dbReference>
<accession>A0A839ED55</accession>
<evidence type="ECO:0000256" key="2">
    <source>
        <dbReference type="SAM" id="MobiDB-lite"/>
    </source>
</evidence>
<dbReference type="AlphaFoldDB" id="A0A839ED55"/>
<gene>
    <name evidence="3" type="ORF">FHW16_001553</name>
</gene>
<dbReference type="Proteomes" id="UP000549052">
    <property type="component" value="Unassembled WGS sequence"/>
</dbReference>
<feature type="region of interest" description="Disordered" evidence="2">
    <location>
        <begin position="48"/>
        <end position="68"/>
    </location>
</feature>
<evidence type="ECO:0000313" key="3">
    <source>
        <dbReference type="EMBL" id="MBA8877871.1"/>
    </source>
</evidence>
<comment type="caution">
    <text evidence="3">The sequence shown here is derived from an EMBL/GenBank/DDBJ whole genome shotgun (WGS) entry which is preliminary data.</text>
</comment>
<keyword evidence="1" id="KW-0175">Coiled coil</keyword>
<organism evidence="3 4">
    <name type="scientific">Phyllobacterium myrsinacearum</name>
    <dbReference type="NCBI Taxonomy" id="28101"/>
    <lineage>
        <taxon>Bacteria</taxon>
        <taxon>Pseudomonadati</taxon>
        <taxon>Pseudomonadota</taxon>
        <taxon>Alphaproteobacteria</taxon>
        <taxon>Hyphomicrobiales</taxon>
        <taxon>Phyllobacteriaceae</taxon>
        <taxon>Phyllobacterium</taxon>
    </lineage>
</organism>
<name>A0A839ED55_9HYPH</name>